<proteinExistence type="predicted"/>
<dbReference type="Proteomes" id="UP000024635">
    <property type="component" value="Unassembled WGS sequence"/>
</dbReference>
<dbReference type="OrthoDB" id="10068174at2759"/>
<comment type="caution">
    <text evidence="1">The sequence shown here is derived from an EMBL/GenBank/DDBJ whole genome shotgun (WGS) entry which is preliminary data.</text>
</comment>
<keyword evidence="2" id="KW-1185">Reference proteome</keyword>
<dbReference type="EMBL" id="JARK01001351">
    <property type="protein sequence ID" value="EYC23239.1"/>
    <property type="molecule type" value="Genomic_DNA"/>
</dbReference>
<dbReference type="AlphaFoldDB" id="A0A016V6E2"/>
<name>A0A016V6E2_9BILA</name>
<sequence length="81" mass="9162">MVFTKLLRPLLFKWRSCGINIAVYLDDGLIWADSAHRCEEAALVVKSDLINAGFSLAEVYLDPTPEAYVVGPRYRFVIDDI</sequence>
<organism evidence="1 2">
    <name type="scientific">Ancylostoma ceylanicum</name>
    <dbReference type="NCBI Taxonomy" id="53326"/>
    <lineage>
        <taxon>Eukaryota</taxon>
        <taxon>Metazoa</taxon>
        <taxon>Ecdysozoa</taxon>
        <taxon>Nematoda</taxon>
        <taxon>Chromadorea</taxon>
        <taxon>Rhabditida</taxon>
        <taxon>Rhabditina</taxon>
        <taxon>Rhabditomorpha</taxon>
        <taxon>Strongyloidea</taxon>
        <taxon>Ancylostomatidae</taxon>
        <taxon>Ancylostomatinae</taxon>
        <taxon>Ancylostoma</taxon>
    </lineage>
</organism>
<evidence type="ECO:0008006" key="3">
    <source>
        <dbReference type="Google" id="ProtNLM"/>
    </source>
</evidence>
<dbReference type="SUPFAM" id="SSF56672">
    <property type="entry name" value="DNA/RNA polymerases"/>
    <property type="match status" value="1"/>
</dbReference>
<reference evidence="2" key="1">
    <citation type="journal article" date="2015" name="Nat. Genet.">
        <title>The genome and transcriptome of the zoonotic hookworm Ancylostoma ceylanicum identify infection-specific gene families.</title>
        <authorList>
            <person name="Schwarz E.M."/>
            <person name="Hu Y."/>
            <person name="Antoshechkin I."/>
            <person name="Miller M.M."/>
            <person name="Sternberg P.W."/>
            <person name="Aroian R.V."/>
        </authorList>
    </citation>
    <scope>NUCLEOTIDE SEQUENCE</scope>
    <source>
        <strain evidence="2">HY135</strain>
    </source>
</reference>
<evidence type="ECO:0000313" key="2">
    <source>
        <dbReference type="Proteomes" id="UP000024635"/>
    </source>
</evidence>
<evidence type="ECO:0000313" key="1">
    <source>
        <dbReference type="EMBL" id="EYC23239.1"/>
    </source>
</evidence>
<protein>
    <recommendedName>
        <fullName evidence="3">Reverse transcriptase domain-containing protein</fullName>
    </recommendedName>
</protein>
<dbReference type="InterPro" id="IPR043502">
    <property type="entry name" value="DNA/RNA_pol_sf"/>
</dbReference>
<gene>
    <name evidence="1" type="primary">Acey_s0015.g2543</name>
    <name evidence="1" type="ORF">Y032_0015g2543</name>
</gene>
<accession>A0A016V6E2</accession>